<organism evidence="1 2">
    <name type="scientific">Kitasatospora paracochleata</name>
    <dbReference type="NCBI Taxonomy" id="58354"/>
    <lineage>
        <taxon>Bacteria</taxon>
        <taxon>Bacillati</taxon>
        <taxon>Actinomycetota</taxon>
        <taxon>Actinomycetes</taxon>
        <taxon>Kitasatosporales</taxon>
        <taxon>Streptomycetaceae</taxon>
        <taxon>Kitasatospora</taxon>
    </lineage>
</organism>
<keyword evidence="2" id="KW-1185">Reference proteome</keyword>
<gene>
    <name evidence="1" type="ORF">FHR36_005704</name>
</gene>
<accession>A0ABT1J5Y8</accession>
<sequence length="108" mass="11334">MYAIRLELAAPDGTPPGEPAVPAVRAALTALLRALGARLDHARIRTDPGALAGICYVEADGLLTAERRLADACRALTGPGGLLSGWMLRRCEADPWIALALYEAPAES</sequence>
<reference evidence="1 2" key="1">
    <citation type="submission" date="2022-06" db="EMBL/GenBank/DDBJ databases">
        <title>Sequencing the genomes of 1000 actinobacteria strains.</title>
        <authorList>
            <person name="Klenk H.-P."/>
        </authorList>
    </citation>
    <scope>NUCLEOTIDE SEQUENCE [LARGE SCALE GENOMIC DNA]</scope>
    <source>
        <strain evidence="1 2">DSM 41656</strain>
    </source>
</reference>
<evidence type="ECO:0000313" key="2">
    <source>
        <dbReference type="Proteomes" id="UP001206483"/>
    </source>
</evidence>
<dbReference type="RefSeq" id="WP_253801675.1">
    <property type="nucleotide sequence ID" value="NZ_BAAAUB010000095.1"/>
</dbReference>
<proteinExistence type="predicted"/>
<protein>
    <submittedName>
        <fullName evidence="1">Uncharacterized protein</fullName>
    </submittedName>
</protein>
<dbReference type="Proteomes" id="UP001206483">
    <property type="component" value="Unassembled WGS sequence"/>
</dbReference>
<dbReference type="EMBL" id="JAMZDX010000005">
    <property type="protein sequence ID" value="MCP2312538.1"/>
    <property type="molecule type" value="Genomic_DNA"/>
</dbReference>
<evidence type="ECO:0000313" key="1">
    <source>
        <dbReference type="EMBL" id="MCP2312538.1"/>
    </source>
</evidence>
<name>A0ABT1J5Y8_9ACTN</name>
<comment type="caution">
    <text evidence="1">The sequence shown here is derived from an EMBL/GenBank/DDBJ whole genome shotgun (WGS) entry which is preliminary data.</text>
</comment>